<keyword evidence="2" id="KW-0732">Signal</keyword>
<keyword evidence="1" id="KW-0472">Membrane</keyword>
<feature type="chain" id="PRO_5042126147" evidence="2">
    <location>
        <begin position="21"/>
        <end position="220"/>
    </location>
</feature>
<name>A0AAE0GI37_9CHLO</name>
<sequence>MARKLLLLIFTQLLTGLSHSFSTTMDNFVKQAMSAHQMAPKAAQEAVAKLREAHTDLAAAVVECKTCRTRARRMKWADIPKKKGTEYILDLSHEAEEATGITPMSAGQKASSHAAQQKWREQREHKEQFEKAVKEDHTRLDAEVLATRRMEYDHITRNPGSPPPPFVDSSSVNAALTKEKEKVVDGDLFLSRSSGTIYIVVIVVSCIGWMVCIVATIRGR</sequence>
<organism evidence="3 4">
    <name type="scientific">Cymbomonas tetramitiformis</name>
    <dbReference type="NCBI Taxonomy" id="36881"/>
    <lineage>
        <taxon>Eukaryota</taxon>
        <taxon>Viridiplantae</taxon>
        <taxon>Chlorophyta</taxon>
        <taxon>Pyramimonadophyceae</taxon>
        <taxon>Pyramimonadales</taxon>
        <taxon>Pyramimonadaceae</taxon>
        <taxon>Cymbomonas</taxon>
    </lineage>
</organism>
<accession>A0AAE0GI37</accession>
<feature type="signal peptide" evidence="2">
    <location>
        <begin position="1"/>
        <end position="20"/>
    </location>
</feature>
<feature type="transmembrane region" description="Helical" evidence="1">
    <location>
        <begin position="197"/>
        <end position="217"/>
    </location>
</feature>
<dbReference type="AlphaFoldDB" id="A0AAE0GI37"/>
<protein>
    <submittedName>
        <fullName evidence="3">Uncharacterized protein</fullName>
    </submittedName>
</protein>
<evidence type="ECO:0000256" key="2">
    <source>
        <dbReference type="SAM" id="SignalP"/>
    </source>
</evidence>
<reference evidence="3 4" key="1">
    <citation type="journal article" date="2015" name="Genome Biol. Evol.">
        <title>Comparative Genomics of a Bacterivorous Green Alga Reveals Evolutionary Causalities and Consequences of Phago-Mixotrophic Mode of Nutrition.</title>
        <authorList>
            <person name="Burns J.A."/>
            <person name="Paasch A."/>
            <person name="Narechania A."/>
            <person name="Kim E."/>
        </authorList>
    </citation>
    <scope>NUCLEOTIDE SEQUENCE [LARGE SCALE GENOMIC DNA]</scope>
    <source>
        <strain evidence="3 4">PLY_AMNH</strain>
    </source>
</reference>
<evidence type="ECO:0000313" key="3">
    <source>
        <dbReference type="EMBL" id="KAK3278605.1"/>
    </source>
</evidence>
<keyword evidence="1" id="KW-1133">Transmembrane helix</keyword>
<keyword evidence="4" id="KW-1185">Reference proteome</keyword>
<keyword evidence="1" id="KW-0812">Transmembrane</keyword>
<evidence type="ECO:0000313" key="4">
    <source>
        <dbReference type="Proteomes" id="UP001190700"/>
    </source>
</evidence>
<proteinExistence type="predicted"/>
<evidence type="ECO:0000256" key="1">
    <source>
        <dbReference type="SAM" id="Phobius"/>
    </source>
</evidence>
<gene>
    <name evidence="3" type="ORF">CYMTET_13470</name>
</gene>
<dbReference type="EMBL" id="LGRX02005359">
    <property type="protein sequence ID" value="KAK3278605.1"/>
    <property type="molecule type" value="Genomic_DNA"/>
</dbReference>
<comment type="caution">
    <text evidence="3">The sequence shown here is derived from an EMBL/GenBank/DDBJ whole genome shotgun (WGS) entry which is preliminary data.</text>
</comment>
<dbReference type="Proteomes" id="UP001190700">
    <property type="component" value="Unassembled WGS sequence"/>
</dbReference>